<dbReference type="InterPro" id="IPR036271">
    <property type="entry name" value="Tet_transcr_reg_TetR-rel_C_sf"/>
</dbReference>
<dbReference type="InterPro" id="IPR001647">
    <property type="entry name" value="HTH_TetR"/>
</dbReference>
<dbReference type="PANTHER" id="PTHR30055">
    <property type="entry name" value="HTH-TYPE TRANSCRIPTIONAL REGULATOR RUTR"/>
    <property type="match status" value="1"/>
</dbReference>
<proteinExistence type="predicted"/>
<evidence type="ECO:0000256" key="1">
    <source>
        <dbReference type="ARBA" id="ARBA00023125"/>
    </source>
</evidence>
<evidence type="ECO:0000259" key="4">
    <source>
        <dbReference type="PROSITE" id="PS50977"/>
    </source>
</evidence>
<reference evidence="5 6" key="1">
    <citation type="journal article" date="2008" name="Int. J. Syst. Evol. Microbiol.">
        <title>Description of Roseateles aquatilis sp. nov. and Roseateles terrae sp. nov., in the class Betaproteobacteria, and emended description of the genus Roseateles.</title>
        <authorList>
            <person name="Gomila M."/>
            <person name="Bowien B."/>
            <person name="Falsen E."/>
            <person name="Moore E.R."/>
            <person name="Lalucat J."/>
        </authorList>
    </citation>
    <scope>NUCLEOTIDE SEQUENCE [LARGE SCALE GENOMIC DNA]</scope>
    <source>
        <strain evidence="5 6">CCUG 48205</strain>
    </source>
</reference>
<dbReference type="EMBL" id="NIOF01000021">
    <property type="protein sequence ID" value="OWQ83356.1"/>
    <property type="molecule type" value="Genomic_DNA"/>
</dbReference>
<dbReference type="SUPFAM" id="SSF48498">
    <property type="entry name" value="Tetracyclin repressor-like, C-terminal domain"/>
    <property type="match status" value="1"/>
</dbReference>
<dbReference type="OrthoDB" id="9151800at2"/>
<feature type="region of interest" description="Disordered" evidence="3">
    <location>
        <begin position="1"/>
        <end position="22"/>
    </location>
</feature>
<protein>
    <submittedName>
        <fullName evidence="5">TetR family transcriptional regulator</fullName>
    </submittedName>
</protein>
<dbReference type="Pfam" id="PF00440">
    <property type="entry name" value="TetR_N"/>
    <property type="match status" value="1"/>
</dbReference>
<dbReference type="PROSITE" id="PS50977">
    <property type="entry name" value="HTH_TETR_2"/>
    <property type="match status" value="1"/>
</dbReference>
<name>A0A246IT15_9BURK</name>
<dbReference type="Proteomes" id="UP000197468">
    <property type="component" value="Unassembled WGS sequence"/>
</dbReference>
<sequence length="216" mass="24018">MNKTPRSGGTPRRRGRPSADCAQGADNLLRTARRTFALRGYEAASVREIARAAGVDAALIAHHFGSKEALWLAVVDQIVTLTDPMRDLAIALRADAALRPRRRLELALLDFIDRVFEHPDIGIFFSTAATEEGDRLDVLIDKLVRPFHDVFLPLFQDAMDAGELRRCDPALLFSLLTQGISKTVAYSHVMRAVSTLPDEPERFKRELSEVTLQLLG</sequence>
<dbReference type="GO" id="GO:0000976">
    <property type="term" value="F:transcription cis-regulatory region binding"/>
    <property type="evidence" value="ECO:0007669"/>
    <property type="project" value="TreeGrafter"/>
</dbReference>
<comment type="caution">
    <text evidence="5">The sequence shown here is derived from an EMBL/GenBank/DDBJ whole genome shotgun (WGS) entry which is preliminary data.</text>
</comment>
<evidence type="ECO:0000256" key="3">
    <source>
        <dbReference type="SAM" id="MobiDB-lite"/>
    </source>
</evidence>
<keyword evidence="1 2" id="KW-0238">DNA-binding</keyword>
<dbReference type="AlphaFoldDB" id="A0A246IT15"/>
<keyword evidence="6" id="KW-1185">Reference proteome</keyword>
<dbReference type="PANTHER" id="PTHR30055:SF235">
    <property type="entry name" value="TRANSCRIPTIONAL REGULATORY PROTEIN"/>
    <property type="match status" value="1"/>
</dbReference>
<dbReference type="PRINTS" id="PR00455">
    <property type="entry name" value="HTHTETR"/>
</dbReference>
<dbReference type="SUPFAM" id="SSF46689">
    <property type="entry name" value="Homeodomain-like"/>
    <property type="match status" value="1"/>
</dbReference>
<organism evidence="5 6">
    <name type="scientific">Roseateles aquatilis</name>
    <dbReference type="NCBI Taxonomy" id="431061"/>
    <lineage>
        <taxon>Bacteria</taxon>
        <taxon>Pseudomonadati</taxon>
        <taxon>Pseudomonadota</taxon>
        <taxon>Betaproteobacteria</taxon>
        <taxon>Burkholderiales</taxon>
        <taxon>Sphaerotilaceae</taxon>
        <taxon>Roseateles</taxon>
    </lineage>
</organism>
<evidence type="ECO:0000313" key="5">
    <source>
        <dbReference type="EMBL" id="OWQ83356.1"/>
    </source>
</evidence>
<dbReference type="RefSeq" id="WP_088388412.1">
    <property type="nucleotide sequence ID" value="NZ_NIOF01000021.1"/>
</dbReference>
<dbReference type="Gene3D" id="1.10.357.10">
    <property type="entry name" value="Tetracycline Repressor, domain 2"/>
    <property type="match status" value="1"/>
</dbReference>
<feature type="DNA-binding region" description="H-T-H motif" evidence="2">
    <location>
        <begin position="45"/>
        <end position="64"/>
    </location>
</feature>
<evidence type="ECO:0000256" key="2">
    <source>
        <dbReference type="PROSITE-ProRule" id="PRU00335"/>
    </source>
</evidence>
<evidence type="ECO:0000313" key="6">
    <source>
        <dbReference type="Proteomes" id="UP000197468"/>
    </source>
</evidence>
<accession>A0A246IT15</accession>
<feature type="compositionally biased region" description="Low complexity" evidence="3">
    <location>
        <begin position="1"/>
        <end position="10"/>
    </location>
</feature>
<dbReference type="InterPro" id="IPR009057">
    <property type="entry name" value="Homeodomain-like_sf"/>
</dbReference>
<feature type="domain" description="HTH tetR-type" evidence="4">
    <location>
        <begin position="22"/>
        <end position="82"/>
    </location>
</feature>
<dbReference type="GO" id="GO:0003700">
    <property type="term" value="F:DNA-binding transcription factor activity"/>
    <property type="evidence" value="ECO:0007669"/>
    <property type="project" value="TreeGrafter"/>
</dbReference>
<gene>
    <name evidence="5" type="ORF">CDN99_26245</name>
</gene>
<dbReference type="InterPro" id="IPR050109">
    <property type="entry name" value="HTH-type_TetR-like_transc_reg"/>
</dbReference>